<dbReference type="STRING" id="679201.HMPREF9334_01000"/>
<dbReference type="eggNOG" id="COG3119">
    <property type="taxonomic scope" value="Bacteria"/>
</dbReference>
<dbReference type="InterPro" id="IPR011990">
    <property type="entry name" value="TPR-like_helical_dom_sf"/>
</dbReference>
<dbReference type="InterPro" id="IPR000917">
    <property type="entry name" value="Sulfatase_N"/>
</dbReference>
<organism evidence="8 9">
    <name type="scientific">Selenomonas infelix ATCC 43532</name>
    <dbReference type="NCBI Taxonomy" id="679201"/>
    <lineage>
        <taxon>Bacteria</taxon>
        <taxon>Bacillati</taxon>
        <taxon>Bacillota</taxon>
        <taxon>Negativicutes</taxon>
        <taxon>Selenomonadales</taxon>
        <taxon>Selenomonadaceae</taxon>
        <taxon>Selenomonas</taxon>
    </lineage>
</organism>
<dbReference type="HOGENOM" id="CLU_016687_0_0_9"/>
<dbReference type="GO" id="GO:0004065">
    <property type="term" value="F:arylsulfatase activity"/>
    <property type="evidence" value="ECO:0007669"/>
    <property type="project" value="TreeGrafter"/>
</dbReference>
<dbReference type="SUPFAM" id="SSF53649">
    <property type="entry name" value="Alkaline phosphatase-like"/>
    <property type="match status" value="1"/>
</dbReference>
<evidence type="ECO:0000313" key="9">
    <source>
        <dbReference type="Proteomes" id="UP000004129"/>
    </source>
</evidence>
<evidence type="ECO:0000256" key="5">
    <source>
        <dbReference type="ARBA" id="ARBA00022801"/>
    </source>
</evidence>
<reference evidence="8 9" key="1">
    <citation type="submission" date="2011-08" db="EMBL/GenBank/DDBJ databases">
        <title>The Genome Sequence of Selenomonas infelix ATCC 43532.</title>
        <authorList>
            <consortium name="The Broad Institute Genome Sequencing Platform"/>
            <person name="Earl A."/>
            <person name="Ward D."/>
            <person name="Feldgarden M."/>
            <person name="Gevers D."/>
            <person name="Izard J."/>
            <person name="Blanton J.M."/>
            <person name="Baranova O.V."/>
            <person name="Dewhirst F.E."/>
            <person name="Young S.K."/>
            <person name="Zeng Q."/>
            <person name="Gargeya S."/>
            <person name="Fitzgerald M."/>
            <person name="Haas B."/>
            <person name="Abouelleil A."/>
            <person name="Alvarado L."/>
            <person name="Arachchi H.M."/>
            <person name="Berlin A."/>
            <person name="Brown A."/>
            <person name="Chapman S.B."/>
            <person name="Chen Z."/>
            <person name="Dunbar C."/>
            <person name="Freedman E."/>
            <person name="Gearin G."/>
            <person name="Gellesch M."/>
            <person name="Goldberg J."/>
            <person name="Griggs A."/>
            <person name="Gujja S."/>
            <person name="Heiman D."/>
            <person name="Howarth C."/>
            <person name="Larson L."/>
            <person name="Lui A."/>
            <person name="MacDonald P.J.P."/>
            <person name="Montmayeur A."/>
            <person name="Murphy C."/>
            <person name="Neiman D."/>
            <person name="Pearson M."/>
            <person name="Priest M."/>
            <person name="Roberts A."/>
            <person name="Saif S."/>
            <person name="Shea T."/>
            <person name="Shenoy N."/>
            <person name="Sisk P."/>
            <person name="Stolte C."/>
            <person name="Sykes S."/>
            <person name="Wortman J."/>
            <person name="Nusbaum C."/>
            <person name="Birren B."/>
        </authorList>
    </citation>
    <scope>NUCLEOTIDE SEQUENCE [LARGE SCALE GENOMIC DNA]</scope>
    <source>
        <strain evidence="8 9">ATCC 43532</strain>
    </source>
</reference>
<evidence type="ECO:0000256" key="4">
    <source>
        <dbReference type="ARBA" id="ARBA00022729"/>
    </source>
</evidence>
<dbReference type="InterPro" id="IPR017850">
    <property type="entry name" value="Alkaline_phosphatase_core_sf"/>
</dbReference>
<dbReference type="PANTHER" id="PTHR42693">
    <property type="entry name" value="ARYLSULFATASE FAMILY MEMBER"/>
    <property type="match status" value="1"/>
</dbReference>
<dbReference type="Pfam" id="PF00884">
    <property type="entry name" value="Sulfatase"/>
    <property type="match status" value="1"/>
</dbReference>
<keyword evidence="5" id="KW-0378">Hydrolase</keyword>
<dbReference type="EMBL" id="ACZM01000007">
    <property type="protein sequence ID" value="EHG21583.1"/>
    <property type="molecule type" value="Genomic_DNA"/>
</dbReference>
<evidence type="ECO:0000256" key="6">
    <source>
        <dbReference type="ARBA" id="ARBA00022837"/>
    </source>
</evidence>
<evidence type="ECO:0000259" key="7">
    <source>
        <dbReference type="Pfam" id="PF00884"/>
    </source>
</evidence>
<evidence type="ECO:0000313" key="8">
    <source>
        <dbReference type="EMBL" id="EHG21583.1"/>
    </source>
</evidence>
<evidence type="ECO:0000256" key="2">
    <source>
        <dbReference type="ARBA" id="ARBA00008779"/>
    </source>
</evidence>
<keyword evidence="4" id="KW-0732">Signal</keyword>
<accession>G5GNP6</accession>
<dbReference type="Proteomes" id="UP000004129">
    <property type="component" value="Unassembled WGS sequence"/>
</dbReference>
<protein>
    <recommendedName>
        <fullName evidence="7">Sulfatase N-terminal domain-containing protein</fullName>
    </recommendedName>
</protein>
<keyword evidence="9" id="KW-1185">Reference proteome</keyword>
<feature type="domain" description="Sulfatase N-terminal" evidence="7">
    <location>
        <begin position="335"/>
        <end position="602"/>
    </location>
</feature>
<evidence type="ECO:0000256" key="3">
    <source>
        <dbReference type="ARBA" id="ARBA00022723"/>
    </source>
</evidence>
<evidence type="ECO:0000256" key="1">
    <source>
        <dbReference type="ARBA" id="ARBA00001913"/>
    </source>
</evidence>
<dbReference type="PANTHER" id="PTHR42693:SF42">
    <property type="entry name" value="ARYLSULFATASE G"/>
    <property type="match status" value="1"/>
</dbReference>
<comment type="similarity">
    <text evidence="2">Belongs to the sulfatase family.</text>
</comment>
<comment type="cofactor">
    <cofactor evidence="1">
        <name>Ca(2+)</name>
        <dbReference type="ChEBI" id="CHEBI:29108"/>
    </cofactor>
</comment>
<dbReference type="SUPFAM" id="SSF48452">
    <property type="entry name" value="TPR-like"/>
    <property type="match status" value="1"/>
</dbReference>
<name>G5GNP6_9FIRM</name>
<gene>
    <name evidence="8" type="ORF">HMPREF9334_01000</name>
</gene>
<dbReference type="InterPro" id="IPR050738">
    <property type="entry name" value="Sulfatase"/>
</dbReference>
<keyword evidence="6" id="KW-0106">Calcium</keyword>
<sequence>MSEGKDNNVTNDLSVFWRNNVRAYELFRDLLARAERNTFDDDFLAVLAAYREAAPESERADIFAALYLLACGDAENAALCGERAFQKRPLNFAVWHVLSTAYSALGRERDALTIRGYIQRRAPQDTFCPTLPRDCPRDEALSRLTMATNMSSYAPLIIGRAVLENGAVQLVNDIYIGEEIPTTMPSSSDRFWVGIFVDEGFLSMMSYVHEPRRHELNFFVCNRDATFDIQKAREISDHIRIDVPAGEAFVVPVAGTKVDQRFSIQTAANEYPGYLGKWAFSYFRLTETATLRSDDAPFAVGTPIRLGHSPHRKKLVLNLLIDGLCWPAVRPLFAEYMPHIAKFFARGVIFDQHFSAAEHTLSALPTIETGLYSHHTQIFHECDSHELPLAVRTLSEEMQALGYYCSAPLATGQLCYTGVYRGYQRLISTHAFQPTYEGAERVLRTLEALPEVDHFMLYHTSDVHPLNVQMPPKFSTEVEAHIPLADRFVPLDPTLPSVRTPRLPIYLEQLRVSLRHIDRSVGALLSYIEEHYDENEYIVNLYSDHGCALFDPDPAGAETDLIGEYATGATWMIRGAGVPEGIITDELTSSVDIYPTLGKLCGFPVADGLDGNLPAVFGGRERDAAYSVSQFPGQTFKLAVRTRDHVLRVETRGCTAQDGTADFADAEAQIYLRGHELNPAHIVDSAELRTFFYPRARDFVREISNNGELFVR</sequence>
<proteinExistence type="inferred from homology"/>
<dbReference type="PATRIC" id="fig|679201.3.peg.1013"/>
<dbReference type="Gene3D" id="3.40.720.10">
    <property type="entry name" value="Alkaline Phosphatase, subunit A"/>
    <property type="match status" value="2"/>
</dbReference>
<dbReference type="GO" id="GO:0046872">
    <property type="term" value="F:metal ion binding"/>
    <property type="evidence" value="ECO:0007669"/>
    <property type="project" value="UniProtKB-KW"/>
</dbReference>
<comment type="caution">
    <text evidence="8">The sequence shown here is derived from an EMBL/GenBank/DDBJ whole genome shotgun (WGS) entry which is preliminary data.</text>
</comment>
<keyword evidence="3" id="KW-0479">Metal-binding</keyword>
<dbReference type="AlphaFoldDB" id="G5GNP6"/>